<dbReference type="RefSeq" id="WP_188633820.1">
    <property type="nucleotide sequence ID" value="NZ_BMNQ01000056.1"/>
</dbReference>
<evidence type="ECO:0000313" key="6">
    <source>
        <dbReference type="EMBL" id="GGK04781.1"/>
    </source>
</evidence>
<reference evidence="6" key="1">
    <citation type="journal article" date="2014" name="Int. J. Syst. Evol. Microbiol.">
        <title>Complete genome sequence of Corynebacterium casei LMG S-19264T (=DSM 44701T), isolated from a smear-ripened cheese.</title>
        <authorList>
            <consortium name="US DOE Joint Genome Institute (JGI-PGF)"/>
            <person name="Walter F."/>
            <person name="Albersmeier A."/>
            <person name="Kalinowski J."/>
            <person name="Ruckert C."/>
        </authorList>
    </citation>
    <scope>NUCLEOTIDE SEQUENCE</scope>
    <source>
        <strain evidence="6">JCM 12580</strain>
    </source>
</reference>
<evidence type="ECO:0000313" key="7">
    <source>
        <dbReference type="Proteomes" id="UP000658382"/>
    </source>
</evidence>
<evidence type="ECO:0000256" key="1">
    <source>
        <dbReference type="ARBA" id="ARBA00004370"/>
    </source>
</evidence>
<keyword evidence="2 5" id="KW-0812">Transmembrane</keyword>
<comment type="subcellular location">
    <subcellularLocation>
        <location evidence="1">Membrane</location>
    </subcellularLocation>
</comment>
<dbReference type="InterPro" id="IPR006479">
    <property type="entry name" value="Holin"/>
</dbReference>
<keyword evidence="7" id="KW-1185">Reference proteome</keyword>
<proteinExistence type="predicted"/>
<protein>
    <submittedName>
        <fullName evidence="6">Holin</fullName>
    </submittedName>
</protein>
<name>A0A917Q126_9BACI</name>
<evidence type="ECO:0000256" key="5">
    <source>
        <dbReference type="SAM" id="Phobius"/>
    </source>
</evidence>
<accession>A0A917Q126</accession>
<dbReference type="EMBL" id="BMNQ01000056">
    <property type="protein sequence ID" value="GGK04781.1"/>
    <property type="molecule type" value="Genomic_DNA"/>
</dbReference>
<keyword evidence="4 5" id="KW-0472">Membrane</keyword>
<comment type="caution">
    <text evidence="6">The sequence shown here is derived from an EMBL/GenBank/DDBJ whole genome shotgun (WGS) entry which is preliminary data.</text>
</comment>
<dbReference type="Proteomes" id="UP000658382">
    <property type="component" value="Unassembled WGS sequence"/>
</dbReference>
<keyword evidence="3 5" id="KW-1133">Transmembrane helix</keyword>
<dbReference type="GO" id="GO:0016020">
    <property type="term" value="C:membrane"/>
    <property type="evidence" value="ECO:0007669"/>
    <property type="project" value="UniProtKB-SubCell"/>
</dbReference>
<dbReference type="NCBIfam" id="TIGR01592">
    <property type="entry name" value="holin_SPP1"/>
    <property type="match status" value="1"/>
</dbReference>
<feature type="transmembrane region" description="Helical" evidence="5">
    <location>
        <begin position="36"/>
        <end position="54"/>
    </location>
</feature>
<sequence>MDKGTVIRTAALAVALMNQLLVMFGKSPLPIDAEMVEQTISFFFIVVTSVWAWFKNNYVTETGKKQKTVLIENDCYRG</sequence>
<dbReference type="AlphaFoldDB" id="A0A917Q126"/>
<feature type="transmembrane region" description="Helical" evidence="5">
    <location>
        <begin position="6"/>
        <end position="24"/>
    </location>
</feature>
<evidence type="ECO:0000256" key="3">
    <source>
        <dbReference type="ARBA" id="ARBA00022989"/>
    </source>
</evidence>
<evidence type="ECO:0000256" key="4">
    <source>
        <dbReference type="ARBA" id="ARBA00023136"/>
    </source>
</evidence>
<gene>
    <name evidence="6" type="primary">xhlB</name>
    <name evidence="6" type="ORF">GCM10007063_28900</name>
</gene>
<evidence type="ECO:0000256" key="2">
    <source>
        <dbReference type="ARBA" id="ARBA00022692"/>
    </source>
</evidence>
<dbReference type="Pfam" id="PF04688">
    <property type="entry name" value="Holin_SPP1"/>
    <property type="match status" value="1"/>
</dbReference>
<organism evidence="6 7">
    <name type="scientific">Lentibacillus kapialis</name>
    <dbReference type="NCBI Taxonomy" id="340214"/>
    <lineage>
        <taxon>Bacteria</taxon>
        <taxon>Bacillati</taxon>
        <taxon>Bacillota</taxon>
        <taxon>Bacilli</taxon>
        <taxon>Bacillales</taxon>
        <taxon>Bacillaceae</taxon>
        <taxon>Lentibacillus</taxon>
    </lineage>
</organism>
<reference evidence="6" key="2">
    <citation type="submission" date="2020-09" db="EMBL/GenBank/DDBJ databases">
        <authorList>
            <person name="Sun Q."/>
            <person name="Ohkuma M."/>
        </authorList>
    </citation>
    <scope>NUCLEOTIDE SEQUENCE</scope>
    <source>
        <strain evidence="6">JCM 12580</strain>
    </source>
</reference>